<dbReference type="InterPro" id="IPR036390">
    <property type="entry name" value="WH_DNA-bd_sf"/>
</dbReference>
<evidence type="ECO:0000313" key="6">
    <source>
        <dbReference type="EMBL" id="AVQ02871.1"/>
    </source>
</evidence>
<keyword evidence="7" id="KW-1185">Reference proteome</keyword>
<evidence type="ECO:0000313" key="7">
    <source>
        <dbReference type="Proteomes" id="UP000240527"/>
    </source>
</evidence>
<dbReference type="Gene3D" id="3.30.450.40">
    <property type="match status" value="1"/>
</dbReference>
<dbReference type="EMBL" id="CP027850">
    <property type="protein sequence ID" value="AVQ02871.1"/>
    <property type="molecule type" value="Genomic_DNA"/>
</dbReference>
<dbReference type="InterPro" id="IPR029016">
    <property type="entry name" value="GAF-like_dom_sf"/>
</dbReference>
<dbReference type="PANTHER" id="PTHR30136">
    <property type="entry name" value="HELIX-TURN-HELIX TRANSCRIPTIONAL REGULATOR, ICLR FAMILY"/>
    <property type="match status" value="1"/>
</dbReference>
<dbReference type="Gene3D" id="1.10.10.10">
    <property type="entry name" value="Winged helix-like DNA-binding domain superfamily/Winged helix DNA-binding domain"/>
    <property type="match status" value="1"/>
</dbReference>
<protein>
    <submittedName>
        <fullName evidence="6">IclR family transcriptional regulator</fullName>
    </submittedName>
</protein>
<dbReference type="PANTHER" id="PTHR30136:SF24">
    <property type="entry name" value="HTH-TYPE TRANSCRIPTIONAL REPRESSOR ALLR"/>
    <property type="match status" value="1"/>
</dbReference>
<dbReference type="PROSITE" id="PS51077">
    <property type="entry name" value="HTH_ICLR"/>
    <property type="match status" value="1"/>
</dbReference>
<dbReference type="Pfam" id="PF01614">
    <property type="entry name" value="IclR_C"/>
    <property type="match status" value="1"/>
</dbReference>
<name>A0ABN5IWF9_9CAUL</name>
<dbReference type="InterPro" id="IPR005471">
    <property type="entry name" value="Tscrpt_reg_IclR_N"/>
</dbReference>
<dbReference type="Proteomes" id="UP000240527">
    <property type="component" value="Chromosome"/>
</dbReference>
<evidence type="ECO:0000256" key="2">
    <source>
        <dbReference type="ARBA" id="ARBA00023125"/>
    </source>
</evidence>
<reference evidence="6 7" key="1">
    <citation type="journal article" date="2015" name="Biotechnol. Bioeng.">
        <title>Genome sequence and phenotypic characterization of Caulobacter segnis.</title>
        <authorList>
            <person name="Patel S."/>
            <person name="Fletcher B."/>
            <person name="Scott D.C."/>
            <person name="Ely B."/>
        </authorList>
    </citation>
    <scope>NUCLEOTIDE SEQUENCE [LARGE SCALE GENOMIC DNA]</scope>
    <source>
        <strain evidence="6 7">TK0059</strain>
    </source>
</reference>
<dbReference type="PROSITE" id="PS51078">
    <property type="entry name" value="ICLR_ED"/>
    <property type="match status" value="1"/>
</dbReference>
<keyword evidence="2" id="KW-0238">DNA-binding</keyword>
<proteinExistence type="predicted"/>
<dbReference type="InterPro" id="IPR050707">
    <property type="entry name" value="HTH_MetabolicPath_Reg"/>
</dbReference>
<evidence type="ECO:0000259" key="4">
    <source>
        <dbReference type="PROSITE" id="PS51077"/>
    </source>
</evidence>
<feature type="domain" description="HTH iclR-type" evidence="4">
    <location>
        <begin position="15"/>
        <end position="75"/>
    </location>
</feature>
<feature type="domain" description="IclR-ED" evidence="5">
    <location>
        <begin position="76"/>
        <end position="256"/>
    </location>
</feature>
<keyword evidence="1" id="KW-0805">Transcription regulation</keyword>
<organism evidence="6 7">
    <name type="scientific">Caulobacter segnis</name>
    <dbReference type="NCBI Taxonomy" id="88688"/>
    <lineage>
        <taxon>Bacteria</taxon>
        <taxon>Pseudomonadati</taxon>
        <taxon>Pseudomonadota</taxon>
        <taxon>Alphaproteobacteria</taxon>
        <taxon>Caulobacterales</taxon>
        <taxon>Caulobacteraceae</taxon>
        <taxon>Caulobacter</taxon>
    </lineage>
</organism>
<evidence type="ECO:0000259" key="5">
    <source>
        <dbReference type="PROSITE" id="PS51078"/>
    </source>
</evidence>
<dbReference type="RefSeq" id="WP_013079842.1">
    <property type="nucleotide sequence ID" value="NZ_CP027850.1"/>
</dbReference>
<dbReference type="InterPro" id="IPR014757">
    <property type="entry name" value="Tscrpt_reg_IclR_C"/>
</dbReference>
<dbReference type="InterPro" id="IPR036388">
    <property type="entry name" value="WH-like_DNA-bd_sf"/>
</dbReference>
<accession>A0ABN5IWF9</accession>
<evidence type="ECO:0000256" key="3">
    <source>
        <dbReference type="ARBA" id="ARBA00023163"/>
    </source>
</evidence>
<evidence type="ECO:0000256" key="1">
    <source>
        <dbReference type="ARBA" id="ARBA00023015"/>
    </source>
</evidence>
<keyword evidence="3" id="KW-0804">Transcription</keyword>
<gene>
    <name evidence="6" type="ORF">B7G68_14015</name>
</gene>
<dbReference type="SUPFAM" id="SSF46785">
    <property type="entry name" value="Winged helix' DNA-binding domain"/>
    <property type="match status" value="1"/>
</dbReference>
<sequence length="265" mass="29145">MEGDDKTAPKSPSGSQTLFRGLDLLDVVAESGTIALPALAKQLGLTRSTTHRLATALVERRFLSQAPREGYSLGSKLLELGYLASQQMDLPRIARPHLEKLWEETEDTVHLGVLDDGRALYLDKLTGRRRINISSRVGDRQPIRSTGLGKALVLDEVEDRLRDLYRSEGPPAPGAPDEAQWIDWMRDYAKRGVAFDLEENEDRIRCVAAPIRGPSGLIVGAISVSGAAQYMDDDRMKALVDDVRDTANAIGRDLGWNGKKTARKG</sequence>
<dbReference type="Pfam" id="PF09339">
    <property type="entry name" value="HTH_IclR"/>
    <property type="match status" value="1"/>
</dbReference>
<dbReference type="SUPFAM" id="SSF55781">
    <property type="entry name" value="GAF domain-like"/>
    <property type="match status" value="1"/>
</dbReference>
<dbReference type="SMART" id="SM00346">
    <property type="entry name" value="HTH_ICLR"/>
    <property type="match status" value="1"/>
</dbReference>